<dbReference type="Proteomes" id="UP000270927">
    <property type="component" value="Unassembled WGS sequence"/>
</dbReference>
<proteinExistence type="predicted"/>
<feature type="domain" description="SOCS box" evidence="1">
    <location>
        <begin position="121"/>
        <end position="158"/>
    </location>
</feature>
<gene>
    <name evidence="2" type="ORF">EDM02_05505</name>
</gene>
<name>A0A3N2QB12_9BACT</name>
<evidence type="ECO:0000313" key="2">
    <source>
        <dbReference type="EMBL" id="ROT46996.1"/>
    </source>
</evidence>
<protein>
    <recommendedName>
        <fullName evidence="1">SOCS box domain-containing protein</fullName>
    </recommendedName>
</protein>
<keyword evidence="3" id="KW-1185">Reference proteome</keyword>
<dbReference type="OrthoDB" id="9782128at2"/>
<evidence type="ECO:0000259" key="1">
    <source>
        <dbReference type="PROSITE" id="PS50225"/>
    </source>
</evidence>
<reference evidence="2 3" key="1">
    <citation type="submission" date="2018-09" db="EMBL/GenBank/DDBJ databases">
        <title>Comparative Genomics of Wolbachia-Cardinium Dual Endosymbiosis in a Plant-Parasitic Nematode.</title>
        <authorList>
            <person name="Brown A.M.V."/>
            <person name="Wasala S.K."/>
            <person name="Howe D.K."/>
            <person name="Peetz A.B."/>
            <person name="Zasada I.A."/>
            <person name="Denver D.R."/>
        </authorList>
    </citation>
    <scope>NUCLEOTIDE SEQUENCE [LARGE SCALE GENOMIC DNA]</scope>
    <source>
        <strain evidence="2 3">Pp_1</strain>
    </source>
</reference>
<dbReference type="AlphaFoldDB" id="A0A3N2QB12"/>
<dbReference type="InterPro" id="IPR001496">
    <property type="entry name" value="SOCS_box"/>
</dbReference>
<dbReference type="EMBL" id="RARA01000027">
    <property type="protein sequence ID" value="ROT46996.1"/>
    <property type="molecule type" value="Genomic_DNA"/>
</dbReference>
<evidence type="ECO:0000313" key="3">
    <source>
        <dbReference type="Proteomes" id="UP000270927"/>
    </source>
</evidence>
<accession>A0A3N2QB12</accession>
<sequence length="169" mass="19369">MCSELGHKLEVVSTALEGTAVRRLQLSGYNNNEIGDSLYKTFVLLKHTAIEELDFTSPYMDEEDASLNDWNPDSIRRVFFKLNGTKVRKVKFDKEYYPGLVDAFNTKVAYPNDTICYENGLQRVCMRTIIQSMPDPKHIQKLPVSNKLKEAIRTYAADMPGLHIYVIDE</sequence>
<organism evidence="2 3">
    <name type="scientific">Candidatus Cardinium hertigii</name>
    <dbReference type="NCBI Taxonomy" id="247481"/>
    <lineage>
        <taxon>Bacteria</taxon>
        <taxon>Pseudomonadati</taxon>
        <taxon>Bacteroidota</taxon>
        <taxon>Cytophagia</taxon>
        <taxon>Cytophagales</taxon>
        <taxon>Amoebophilaceae</taxon>
        <taxon>Candidatus Cardinium</taxon>
    </lineage>
</organism>
<dbReference type="RefSeq" id="WP_123663675.1">
    <property type="nucleotide sequence ID" value="NZ_RARA01000027.1"/>
</dbReference>
<comment type="caution">
    <text evidence="2">The sequence shown here is derived from an EMBL/GenBank/DDBJ whole genome shotgun (WGS) entry which is preliminary data.</text>
</comment>
<dbReference type="PROSITE" id="PS50225">
    <property type="entry name" value="SOCS"/>
    <property type="match status" value="1"/>
</dbReference>